<evidence type="ECO:0000313" key="3">
    <source>
        <dbReference type="EMBL" id="VDM69852.1"/>
    </source>
</evidence>
<dbReference type="PANTHER" id="PTHR45753">
    <property type="entry name" value="ORNITHINE CARBAMOYLTRANSFERASE, MITOCHONDRIAL"/>
    <property type="match status" value="1"/>
</dbReference>
<dbReference type="Proteomes" id="UP000270094">
    <property type="component" value="Unassembled WGS sequence"/>
</dbReference>
<dbReference type="GO" id="GO:0016810">
    <property type="term" value="F:hydrolase activity, acting on carbon-nitrogen (but not peptide) bonds"/>
    <property type="evidence" value="ECO:0007669"/>
    <property type="project" value="InterPro"/>
</dbReference>
<evidence type="ECO:0000256" key="1">
    <source>
        <dbReference type="ARBA" id="ARBA00022679"/>
    </source>
</evidence>
<gene>
    <name evidence="3" type="ORF">SVUK_LOCUS4850</name>
</gene>
<dbReference type="GO" id="GO:0016597">
    <property type="term" value="F:amino acid binding"/>
    <property type="evidence" value="ECO:0007669"/>
    <property type="project" value="InterPro"/>
</dbReference>
<dbReference type="GO" id="GO:0016743">
    <property type="term" value="F:carboxyl- or carbamoyltransferase activity"/>
    <property type="evidence" value="ECO:0007669"/>
    <property type="project" value="InterPro"/>
</dbReference>
<dbReference type="AlphaFoldDB" id="A0A3P7KRH6"/>
<evidence type="ECO:0000259" key="2">
    <source>
        <dbReference type="Pfam" id="PF02729"/>
    </source>
</evidence>
<feature type="domain" description="Aspartate/ornithine carbamoyltransferase carbamoyl-P binding" evidence="2">
    <location>
        <begin position="123"/>
        <end position="251"/>
    </location>
</feature>
<dbReference type="Gene3D" id="3.20.20.140">
    <property type="entry name" value="Metal-dependent hydrolases"/>
    <property type="match status" value="1"/>
</dbReference>
<evidence type="ECO:0000313" key="4">
    <source>
        <dbReference type="Proteomes" id="UP000270094"/>
    </source>
</evidence>
<reference evidence="3 4" key="1">
    <citation type="submission" date="2018-11" db="EMBL/GenBank/DDBJ databases">
        <authorList>
            <consortium name="Pathogen Informatics"/>
        </authorList>
    </citation>
    <scope>NUCLEOTIDE SEQUENCE [LARGE SCALE GENOMIC DNA]</scope>
</reference>
<dbReference type="PROSITE" id="PS00097">
    <property type="entry name" value="CARBAMOYLTRANSFERASE"/>
    <property type="match status" value="1"/>
</dbReference>
<dbReference type="InterPro" id="IPR006132">
    <property type="entry name" value="Asp/Orn_carbamoyltranf_P-bd"/>
</dbReference>
<dbReference type="InterPro" id="IPR036901">
    <property type="entry name" value="Asp/Orn_carbamoylTrfase_sf"/>
</dbReference>
<dbReference type="OrthoDB" id="5828124at2759"/>
<protein>
    <recommendedName>
        <fullName evidence="2">Aspartate/ornithine carbamoyltransferase carbamoyl-P binding domain-containing protein</fullName>
    </recommendedName>
</protein>
<proteinExistence type="predicted"/>
<name>A0A3P7KRH6_STRVU</name>
<dbReference type="SUPFAM" id="SSF51338">
    <property type="entry name" value="Composite domain of metallo-dependent hydrolases"/>
    <property type="match status" value="1"/>
</dbReference>
<sequence>MNDEWVIPDNGGQSKCGWTPYAGMKVRGRVQKVVIRGEEAFVDGEVIVDPGFGKNMRILQASSIQQLGKAGSSNELDLDSSIRELHVTTEEVKTDRSLSSDGSPSPVPMLSTTPGAVSLVGSHLLSVHDLNKATINRIFDVADRFRSDVERRHSLTHVLEGYVMASMFYEVSTRTASSFSAAMQRLGGAVVHMDNSVTIMSNYADIVVLRHNETGAATRAAAISSRPVINAGDGAGEHPTQALLDVYTIRQEIGTLNGVTIAMVGDLRNGRTVHSLAKLLCVYKVRALFSAHGFRFLQVLSLVCSTYLLDYRLVCFLLQLIAFYDCTDVQNFT</sequence>
<keyword evidence="1" id="KW-0808">Transferase</keyword>
<organism evidence="3 4">
    <name type="scientific">Strongylus vulgaris</name>
    <name type="common">Blood worm</name>
    <dbReference type="NCBI Taxonomy" id="40348"/>
    <lineage>
        <taxon>Eukaryota</taxon>
        <taxon>Metazoa</taxon>
        <taxon>Ecdysozoa</taxon>
        <taxon>Nematoda</taxon>
        <taxon>Chromadorea</taxon>
        <taxon>Rhabditida</taxon>
        <taxon>Rhabditina</taxon>
        <taxon>Rhabditomorpha</taxon>
        <taxon>Strongyloidea</taxon>
        <taxon>Strongylidae</taxon>
        <taxon>Strongylus</taxon>
    </lineage>
</organism>
<dbReference type="EMBL" id="UYYB01013774">
    <property type="protein sequence ID" value="VDM69852.1"/>
    <property type="molecule type" value="Genomic_DNA"/>
</dbReference>
<dbReference type="Gene3D" id="3.40.50.1370">
    <property type="entry name" value="Aspartate/ornithine carbamoyltransferase"/>
    <property type="match status" value="2"/>
</dbReference>
<dbReference type="SUPFAM" id="SSF53671">
    <property type="entry name" value="Aspartate/ornithine carbamoyltransferase"/>
    <property type="match status" value="1"/>
</dbReference>
<dbReference type="InterPro" id="IPR006130">
    <property type="entry name" value="Asp/Orn_carbamoylTrfase"/>
</dbReference>
<dbReference type="Pfam" id="PF02729">
    <property type="entry name" value="OTCace_N"/>
    <property type="match status" value="1"/>
</dbReference>
<dbReference type="GO" id="GO:0006520">
    <property type="term" value="P:amino acid metabolic process"/>
    <property type="evidence" value="ECO:0007669"/>
    <property type="project" value="InterPro"/>
</dbReference>
<dbReference type="InterPro" id="IPR011059">
    <property type="entry name" value="Metal-dep_hydrolase_composite"/>
</dbReference>
<keyword evidence="4" id="KW-1185">Reference proteome</keyword>
<accession>A0A3P7KRH6</accession>
<dbReference type="PANTHER" id="PTHR45753:SF6">
    <property type="entry name" value="ASPARTATE CARBAMOYLTRANSFERASE"/>
    <property type="match status" value="1"/>
</dbReference>